<reference evidence="2 3" key="1">
    <citation type="submission" date="2016-07" db="EMBL/GenBank/DDBJ databases">
        <title>Pervasive Adenine N6-methylation of Active Genes in Fungi.</title>
        <authorList>
            <consortium name="DOE Joint Genome Institute"/>
            <person name="Mondo S.J."/>
            <person name="Dannebaum R.O."/>
            <person name="Kuo R.C."/>
            <person name="Labutti K."/>
            <person name="Haridas S."/>
            <person name="Kuo A."/>
            <person name="Salamov A."/>
            <person name="Ahrendt S.R."/>
            <person name="Lipzen A."/>
            <person name="Sullivan W."/>
            <person name="Andreopoulos W.B."/>
            <person name="Clum A."/>
            <person name="Lindquist E."/>
            <person name="Daum C."/>
            <person name="Ramamoorthy G.K."/>
            <person name="Gryganskyi A."/>
            <person name="Culley D."/>
            <person name="Magnuson J.K."/>
            <person name="James T.Y."/>
            <person name="O'Malley M.A."/>
            <person name="Stajich J.E."/>
            <person name="Spatafora J.W."/>
            <person name="Visel A."/>
            <person name="Grigoriev I.V."/>
        </authorList>
    </citation>
    <scope>NUCLEOTIDE SEQUENCE [LARGE SCALE GENOMIC DNA]</scope>
    <source>
        <strain evidence="2 3">CBS 931.73</strain>
    </source>
</reference>
<comment type="caution">
    <text evidence="2">The sequence shown here is derived from an EMBL/GenBank/DDBJ whole genome shotgun (WGS) entry which is preliminary data.</text>
</comment>
<evidence type="ECO:0000313" key="3">
    <source>
        <dbReference type="Proteomes" id="UP000193498"/>
    </source>
</evidence>
<organism evidence="2 3">
    <name type="scientific">Basidiobolus meristosporus CBS 931.73</name>
    <dbReference type="NCBI Taxonomy" id="1314790"/>
    <lineage>
        <taxon>Eukaryota</taxon>
        <taxon>Fungi</taxon>
        <taxon>Fungi incertae sedis</taxon>
        <taxon>Zoopagomycota</taxon>
        <taxon>Entomophthoromycotina</taxon>
        <taxon>Basidiobolomycetes</taxon>
        <taxon>Basidiobolales</taxon>
        <taxon>Basidiobolaceae</taxon>
        <taxon>Basidiobolus</taxon>
    </lineage>
</organism>
<gene>
    <name evidence="2" type="ORF">K493DRAFT_197113</name>
</gene>
<dbReference type="EMBL" id="MCFE01000176">
    <property type="protein sequence ID" value="ORX95427.1"/>
    <property type="molecule type" value="Genomic_DNA"/>
</dbReference>
<protein>
    <submittedName>
        <fullName evidence="2">Uncharacterized protein</fullName>
    </submittedName>
</protein>
<dbReference type="InParanoid" id="A0A1Y1YBR0"/>
<feature type="non-terminal residue" evidence="2">
    <location>
        <position position="1"/>
    </location>
</feature>
<name>A0A1Y1YBR0_9FUNG</name>
<feature type="region of interest" description="Disordered" evidence="1">
    <location>
        <begin position="105"/>
        <end position="136"/>
    </location>
</feature>
<keyword evidence="3" id="KW-1185">Reference proteome</keyword>
<feature type="non-terminal residue" evidence="2">
    <location>
        <position position="136"/>
    </location>
</feature>
<evidence type="ECO:0000313" key="2">
    <source>
        <dbReference type="EMBL" id="ORX95427.1"/>
    </source>
</evidence>
<evidence type="ECO:0000256" key="1">
    <source>
        <dbReference type="SAM" id="MobiDB-lite"/>
    </source>
</evidence>
<sequence>ALFLAVAAVSAQTSEFNVPSPSECISSCNQQGSAGLIEGFSADPKSPNFVASLGLLCEKGPNYGKFMAVAGMCMTKCAKEEQDAFMTYHTSACAWYQANKDAAPTSSVDASVTPTGASSSASSAAPSVSPSASASS</sequence>
<dbReference type="AlphaFoldDB" id="A0A1Y1YBR0"/>
<proteinExistence type="predicted"/>
<dbReference type="OrthoDB" id="2412648at2759"/>
<dbReference type="STRING" id="1314790.A0A1Y1YBR0"/>
<feature type="compositionally biased region" description="Low complexity" evidence="1">
    <location>
        <begin position="110"/>
        <end position="136"/>
    </location>
</feature>
<accession>A0A1Y1YBR0</accession>
<dbReference type="Proteomes" id="UP000193498">
    <property type="component" value="Unassembled WGS sequence"/>
</dbReference>